<feature type="region of interest" description="Disordered" evidence="2">
    <location>
        <begin position="727"/>
        <end position="793"/>
    </location>
</feature>
<feature type="compositionally biased region" description="Basic and acidic residues" evidence="2">
    <location>
        <begin position="7"/>
        <end position="21"/>
    </location>
</feature>
<feature type="coiled-coil region" evidence="1">
    <location>
        <begin position="43"/>
        <end position="70"/>
    </location>
</feature>
<feature type="region of interest" description="Disordered" evidence="2">
    <location>
        <begin position="675"/>
        <end position="697"/>
    </location>
</feature>
<sequence length="932" mass="100702">MMRSKKKEGNLKPSRKLDKRSSRGVMFENEELRMRTIEINAEVDRGQSDLRKLKKENETLKQQVWTLRDEYDKLENFVKTMDEDSDDDDDEDDEDEEDELEQRFCGPKINEEEGEDEDDEEGNVETDNLENLQKVYSGKMRSVEYTMRQASTIDSGLAGGCSQAQCAGGPGAAACPGPVDSLAQSGSVRVCVPDDTPAFVDVGEGGTSPPDPLQPITSETYLSQTDHFNLDQLLDFASSFHYDRRKHLTQEPLAMALPPEEERPSSPSRDKVVPDPSYSTVRRRSATVIEKLKSGSNTGALVKEVKQLSLCKDGATTTTTAVPVNESPEVTHTTTVNYTRSSYFFSGPLDGNRSQSLGTGLNSAANITRTPSSPAGPLYSSSSASNIGTSSSLEAGLPLVSVYNPRASLVRLNSIEPNTIMVSVAEMPQLWDITTQEIIDELEQQTEGTLLSIRGVRVVGRAAYISLGRRDALQQLLNHGLTVRGGKVPLIDITRESIVLALTGVPHYIADATLVILLSAFGTIIGELERRFYKGVDTGERFVRMKLKKHVKLPKYVTVGGCRIVLTVHGRDAPAQLQVPEWSTKGPPTPAPPPTPHTTHAPQVTEPSHADLTTPVSPDSGQCSEPSSSDKSCERIEGRDGAVRTDTTQNDGRITAKSSKTFSSRCIVNLKLPERPTATSGLPRVRENINPRDPVGPGQGVVGLAVSTGTPSTPLAAGHVLRAGSLYRGARGPDTPTATGSAGGGSPISGRRHSRLGAVDARTPESPRPRPNSVVFDEQPREGPVSSRGLLTPQYPLHHSHVVATSSGPMPLANGILRKASGSEQEALLPASQRCAASIRNRLKIGRSMSYDAGKQKLVAEKEKKKLNKMESISENTINDDVSDITPLGAGARRDSEKSSVSANSKSSTNTNKKKEPVIDLPWCGCWGNGCF</sequence>
<feature type="compositionally biased region" description="Acidic residues" evidence="2">
    <location>
        <begin position="83"/>
        <end position="100"/>
    </location>
</feature>
<feature type="compositionally biased region" description="Low complexity" evidence="2">
    <location>
        <begin position="899"/>
        <end position="911"/>
    </location>
</feature>
<feature type="region of interest" description="Disordered" evidence="2">
    <location>
        <begin position="77"/>
        <end position="127"/>
    </location>
</feature>
<feature type="region of interest" description="Disordered" evidence="2">
    <location>
        <begin position="1"/>
        <end position="30"/>
    </location>
</feature>
<feature type="compositionally biased region" description="Polar residues" evidence="2">
    <location>
        <begin position="614"/>
        <end position="630"/>
    </location>
</feature>
<accession>A0A8J5K2Y2</accession>
<feature type="compositionally biased region" description="Basic and acidic residues" evidence="2">
    <location>
        <begin position="631"/>
        <end position="643"/>
    </location>
</feature>
<comment type="caution">
    <text evidence="3">The sequence shown here is derived from an EMBL/GenBank/DDBJ whole genome shotgun (WGS) entry which is preliminary data.</text>
</comment>
<keyword evidence="1" id="KW-0175">Coiled coil</keyword>
<evidence type="ECO:0000256" key="2">
    <source>
        <dbReference type="SAM" id="MobiDB-lite"/>
    </source>
</evidence>
<evidence type="ECO:0000313" key="4">
    <source>
        <dbReference type="Proteomes" id="UP000747542"/>
    </source>
</evidence>
<dbReference type="Proteomes" id="UP000747542">
    <property type="component" value="Unassembled WGS sequence"/>
</dbReference>
<proteinExistence type="predicted"/>
<dbReference type="AlphaFoldDB" id="A0A8J5K2Y2"/>
<name>A0A8J5K2Y2_HOMAM</name>
<organism evidence="3 4">
    <name type="scientific">Homarus americanus</name>
    <name type="common">American lobster</name>
    <dbReference type="NCBI Taxonomy" id="6706"/>
    <lineage>
        <taxon>Eukaryota</taxon>
        <taxon>Metazoa</taxon>
        <taxon>Ecdysozoa</taxon>
        <taxon>Arthropoda</taxon>
        <taxon>Crustacea</taxon>
        <taxon>Multicrustacea</taxon>
        <taxon>Malacostraca</taxon>
        <taxon>Eumalacostraca</taxon>
        <taxon>Eucarida</taxon>
        <taxon>Decapoda</taxon>
        <taxon>Pleocyemata</taxon>
        <taxon>Astacidea</taxon>
        <taxon>Nephropoidea</taxon>
        <taxon>Nephropidae</taxon>
        <taxon>Homarus</taxon>
    </lineage>
</organism>
<evidence type="ECO:0000256" key="1">
    <source>
        <dbReference type="SAM" id="Coils"/>
    </source>
</evidence>
<feature type="region of interest" description="Disordered" evidence="2">
    <location>
        <begin position="576"/>
        <end position="652"/>
    </location>
</feature>
<evidence type="ECO:0000313" key="3">
    <source>
        <dbReference type="EMBL" id="KAG7166469.1"/>
    </source>
</evidence>
<keyword evidence="4" id="KW-1185">Reference proteome</keyword>
<feature type="compositionally biased region" description="Acidic residues" evidence="2">
    <location>
        <begin position="112"/>
        <end position="127"/>
    </location>
</feature>
<dbReference type="OrthoDB" id="6363430at2759"/>
<protein>
    <submittedName>
        <fullName evidence="3">Uncharacterized protein</fullName>
    </submittedName>
</protein>
<dbReference type="EMBL" id="JAHLQT010022531">
    <property type="protein sequence ID" value="KAG7166469.1"/>
    <property type="molecule type" value="Genomic_DNA"/>
</dbReference>
<gene>
    <name evidence="3" type="ORF">Hamer_G005578</name>
</gene>
<reference evidence="3" key="1">
    <citation type="journal article" date="2021" name="Sci. Adv.">
        <title>The American lobster genome reveals insights on longevity, neural, and immune adaptations.</title>
        <authorList>
            <person name="Polinski J.M."/>
            <person name="Zimin A.V."/>
            <person name="Clark K.F."/>
            <person name="Kohn A.B."/>
            <person name="Sadowski N."/>
            <person name="Timp W."/>
            <person name="Ptitsyn A."/>
            <person name="Khanna P."/>
            <person name="Romanova D.Y."/>
            <person name="Williams P."/>
            <person name="Greenwood S.J."/>
            <person name="Moroz L.L."/>
            <person name="Walt D.R."/>
            <person name="Bodnar A.G."/>
        </authorList>
    </citation>
    <scope>NUCLEOTIDE SEQUENCE</scope>
    <source>
        <strain evidence="3">GMGI-L3</strain>
    </source>
</reference>
<feature type="compositionally biased region" description="Basic and acidic residues" evidence="2">
    <location>
        <begin position="260"/>
        <end position="273"/>
    </location>
</feature>
<feature type="region of interest" description="Disordered" evidence="2">
    <location>
        <begin position="251"/>
        <end position="279"/>
    </location>
</feature>
<feature type="compositionally biased region" description="Pro residues" evidence="2">
    <location>
        <begin position="587"/>
        <end position="596"/>
    </location>
</feature>
<feature type="region of interest" description="Disordered" evidence="2">
    <location>
        <begin position="878"/>
        <end position="916"/>
    </location>
</feature>